<dbReference type="RefSeq" id="WP_267533423.1">
    <property type="nucleotide sequence ID" value="NZ_JAPNKA010000001.1"/>
</dbReference>
<accession>A0ABT3ZYI8</accession>
<protein>
    <recommendedName>
        <fullName evidence="5">Secreted protein</fullName>
    </recommendedName>
</protein>
<evidence type="ECO:0000256" key="1">
    <source>
        <dbReference type="SAM" id="MobiDB-lite"/>
    </source>
</evidence>
<feature type="region of interest" description="Disordered" evidence="1">
    <location>
        <begin position="27"/>
        <end position="67"/>
    </location>
</feature>
<dbReference type="Proteomes" id="UP001207654">
    <property type="component" value="Unassembled WGS sequence"/>
</dbReference>
<sequence>MRILTTALVCLLALTALVGTPLAVPGAEARRSASPVLDGGGNGGGGDGGDDGGHDEDDDDEDVRALG</sequence>
<evidence type="ECO:0008006" key="5">
    <source>
        <dbReference type="Google" id="ProtNLM"/>
    </source>
</evidence>
<feature type="signal peptide" evidence="2">
    <location>
        <begin position="1"/>
        <end position="23"/>
    </location>
</feature>
<proteinExistence type="predicted"/>
<comment type="caution">
    <text evidence="3">The sequence shown here is derived from an EMBL/GenBank/DDBJ whole genome shotgun (WGS) entry which is preliminary data.</text>
</comment>
<keyword evidence="2" id="KW-0732">Signal</keyword>
<evidence type="ECO:0000313" key="4">
    <source>
        <dbReference type="Proteomes" id="UP001207654"/>
    </source>
</evidence>
<reference evidence="3 4" key="1">
    <citation type="submission" date="2022-11" db="EMBL/GenBank/DDBJ databases">
        <title>Minimal conservation of predation-associated metabolite biosynthetic gene clusters underscores biosynthetic potential of Myxococcota including descriptions for ten novel species: Archangium lansinium sp. nov., Myxococcus landrumus sp. nov., Nannocystis bai.</title>
        <authorList>
            <person name="Ahearne A."/>
            <person name="Stevens C."/>
            <person name="Phillips K."/>
        </authorList>
    </citation>
    <scope>NUCLEOTIDE SEQUENCE [LARGE SCALE GENOMIC DNA]</scope>
    <source>
        <strain evidence="3 4">MIWBW</strain>
    </source>
</reference>
<keyword evidence="4" id="KW-1185">Reference proteome</keyword>
<gene>
    <name evidence="3" type="ORF">OV287_08155</name>
</gene>
<evidence type="ECO:0000256" key="2">
    <source>
        <dbReference type="SAM" id="SignalP"/>
    </source>
</evidence>
<feature type="compositionally biased region" description="Acidic residues" evidence="1">
    <location>
        <begin position="48"/>
        <end position="67"/>
    </location>
</feature>
<evidence type="ECO:0000313" key="3">
    <source>
        <dbReference type="EMBL" id="MCY1074458.1"/>
    </source>
</evidence>
<organism evidence="3 4">
    <name type="scientific">Archangium lansingense</name>
    <dbReference type="NCBI Taxonomy" id="2995310"/>
    <lineage>
        <taxon>Bacteria</taxon>
        <taxon>Pseudomonadati</taxon>
        <taxon>Myxococcota</taxon>
        <taxon>Myxococcia</taxon>
        <taxon>Myxococcales</taxon>
        <taxon>Cystobacterineae</taxon>
        <taxon>Archangiaceae</taxon>
        <taxon>Archangium</taxon>
    </lineage>
</organism>
<feature type="compositionally biased region" description="Gly residues" evidence="1">
    <location>
        <begin position="38"/>
        <end position="47"/>
    </location>
</feature>
<feature type="chain" id="PRO_5047255238" description="Secreted protein" evidence="2">
    <location>
        <begin position="24"/>
        <end position="67"/>
    </location>
</feature>
<dbReference type="EMBL" id="JAPNKA010000001">
    <property type="protein sequence ID" value="MCY1074458.1"/>
    <property type="molecule type" value="Genomic_DNA"/>
</dbReference>
<name>A0ABT3ZYI8_9BACT</name>